<feature type="region of interest" description="Disordered" evidence="1">
    <location>
        <begin position="444"/>
        <end position="469"/>
    </location>
</feature>
<feature type="region of interest" description="Disordered" evidence="1">
    <location>
        <begin position="508"/>
        <end position="563"/>
    </location>
</feature>
<dbReference type="EMBL" id="JAAUHK010000197">
    <property type="protein sequence ID" value="KAF4638496.1"/>
    <property type="molecule type" value="Genomic_DNA"/>
</dbReference>
<dbReference type="VEuPathDB" id="ToxoDB:TGME49_246770"/>
<comment type="caution">
    <text evidence="3">The sequence shown here is derived from an EMBL/GenBank/DDBJ whole genome shotgun (WGS) entry which is preliminary data.</text>
</comment>
<dbReference type="Pfam" id="PF14733">
    <property type="entry name" value="ACDC"/>
    <property type="match status" value="1"/>
</dbReference>
<feature type="region of interest" description="Disordered" evidence="1">
    <location>
        <begin position="102"/>
        <end position="144"/>
    </location>
</feature>
<organism evidence="3 4">
    <name type="scientific">Toxoplasma gondii</name>
    <dbReference type="NCBI Taxonomy" id="5811"/>
    <lineage>
        <taxon>Eukaryota</taxon>
        <taxon>Sar</taxon>
        <taxon>Alveolata</taxon>
        <taxon>Apicomplexa</taxon>
        <taxon>Conoidasida</taxon>
        <taxon>Coccidia</taxon>
        <taxon>Eucoccidiorida</taxon>
        <taxon>Eimeriorina</taxon>
        <taxon>Sarcocystidae</taxon>
        <taxon>Toxoplasma</taxon>
    </lineage>
</organism>
<evidence type="ECO:0000313" key="4">
    <source>
        <dbReference type="Proteomes" id="UP000557509"/>
    </source>
</evidence>
<protein>
    <recommendedName>
        <fullName evidence="2">AP2-coincident C-terminal domain-containing protein</fullName>
    </recommendedName>
</protein>
<dbReference type="InterPro" id="IPR028078">
    <property type="entry name" value="ACDC"/>
</dbReference>
<evidence type="ECO:0000313" key="3">
    <source>
        <dbReference type="EMBL" id="KAF4638496.1"/>
    </source>
</evidence>
<evidence type="ECO:0000259" key="2">
    <source>
        <dbReference type="Pfam" id="PF14733"/>
    </source>
</evidence>
<feature type="compositionally biased region" description="Basic and acidic residues" evidence="1">
    <location>
        <begin position="546"/>
        <end position="555"/>
    </location>
</feature>
<dbReference type="AlphaFoldDB" id="A0A7J6JW17"/>
<name>A0A7J6JW17_TOXGO</name>
<gene>
    <name evidence="3" type="ORF">TGRH88_061040</name>
</gene>
<feature type="compositionally biased region" description="Low complexity" evidence="1">
    <location>
        <begin position="102"/>
        <end position="116"/>
    </location>
</feature>
<accession>A0A7J6JW17</accession>
<reference evidence="3 4" key="1">
    <citation type="submission" date="2020-03" db="EMBL/GenBank/DDBJ databases">
        <title>Genome sequence of Toxoplasma gondii RH-88 strain.</title>
        <authorList>
            <person name="Lorenzi H.A."/>
            <person name="Venepally P."/>
            <person name="Rozenberg A."/>
            <person name="Sibley D."/>
        </authorList>
    </citation>
    <scope>NUCLEOTIDE SEQUENCE [LARGE SCALE GENOMIC DNA]</scope>
    <source>
        <strain evidence="3 4">RH-88</strain>
    </source>
</reference>
<feature type="domain" description="AP2-coincident C-terminal" evidence="2">
    <location>
        <begin position="91"/>
        <end position="195"/>
    </location>
</feature>
<evidence type="ECO:0000256" key="1">
    <source>
        <dbReference type="SAM" id="MobiDB-lite"/>
    </source>
</evidence>
<sequence length="563" mass="60914">MPSPMTVSEKCFKDIAASATMPREIDANAVALFGLRSKAPCVKSKRPRPYNETRGAGECATGYTRQFNLEAFRYLECFHLKRMLYAYLSELRDLLGDSRTSSESASVKSASRSQTSCDAGAEDSPERRHESADTPVAGPTGDSHPQYKVHIMKILEAETVDDLEAYLEVFSVCLNLCITPGDLSSNACELLASALCHLEKKEQKEDPQKTLQALGQDGAVASCVAGTQKIDENSVGFPQSAAARVGRGHKPTDHALGFEKDVEKDFLSDSDLSTDSAGGETGCMRRLARSGVSRGLLQGPRKRRRMQPRPDQLLELDHAKIVCLRQLRWLKTVVPTWAARSRSYQAHLSLVLHATSVPQLTNYLIIFSNLEPDPDGKLPVTLASLTECLEELHVLQHLDRGACSSSSEADPAGAAVASAMQLPVTPQEISNNLASFFQRQAGGRTHAKLERPAGHFGRKASGRHGGQGAVTKKRLLAAQLEEEIVSNLQKTWRQGDAWLLDFSNAKHADSRRPSADGDDPSAPCGRATTGSGRKGSTLRGSAASGKEGREDREDSGSPSKPPA</sequence>
<keyword evidence="4" id="KW-1185">Reference proteome</keyword>
<proteinExistence type="predicted"/>
<dbReference type="Proteomes" id="UP000557509">
    <property type="component" value="Unassembled WGS sequence"/>
</dbReference>